<feature type="coiled-coil region" evidence="1">
    <location>
        <begin position="29"/>
        <end position="63"/>
    </location>
</feature>
<evidence type="ECO:0000256" key="1">
    <source>
        <dbReference type="SAM" id="Coils"/>
    </source>
</evidence>
<organism evidence="2">
    <name type="scientific">Aeromonas caviae</name>
    <name type="common">Aeromonas punctata</name>
    <dbReference type="NCBI Taxonomy" id="648"/>
    <lineage>
        <taxon>Bacteria</taxon>
        <taxon>Pseudomonadati</taxon>
        <taxon>Pseudomonadota</taxon>
        <taxon>Gammaproteobacteria</taxon>
        <taxon>Aeromonadales</taxon>
        <taxon>Aeromonadaceae</taxon>
        <taxon>Aeromonas</taxon>
    </lineage>
</organism>
<proteinExistence type="predicted"/>
<keyword evidence="2" id="KW-0614">Plasmid</keyword>
<reference evidence="2" key="1">
    <citation type="submission" date="2019-10" db="EMBL/GenBank/DDBJ databases">
        <authorList>
            <person name="Zhou D."/>
            <person name="Cheng Q."/>
        </authorList>
    </citation>
    <scope>NUCLEOTIDE SEQUENCE</scope>
    <source>
        <strain evidence="2">1507-17068</strain>
        <plasmid evidence="2">p717068-IMP</plasmid>
    </source>
</reference>
<dbReference type="RefSeq" id="WP_200164985.1">
    <property type="nucleotide sequence ID" value="NZ_CP066814.1"/>
</dbReference>
<accession>A0A6M4NTR6</accession>
<dbReference type="EMBL" id="MN629346">
    <property type="protein sequence ID" value="QJR99778.1"/>
    <property type="molecule type" value="Genomic_DNA"/>
</dbReference>
<geneLocation type="plasmid" evidence="2">
    <name>p717068-IMP</name>
</geneLocation>
<keyword evidence="1" id="KW-0175">Coiled coil</keyword>
<protein>
    <recommendedName>
        <fullName evidence="3">Lipoprotein</fullName>
    </recommendedName>
</protein>
<dbReference type="AlphaFoldDB" id="A0A6M4NTR6"/>
<evidence type="ECO:0000313" key="2">
    <source>
        <dbReference type="EMBL" id="QJR99778.1"/>
    </source>
</evidence>
<name>A0A6M4NTR6_AERCA</name>
<dbReference type="PROSITE" id="PS51257">
    <property type="entry name" value="PROKAR_LIPOPROTEIN"/>
    <property type="match status" value="1"/>
</dbReference>
<sequence length="161" mass="17230">MRKTILLLLPVMMLLAGCGDNPEEKAQQIAQAKLDIAQQELALKAKELELKEKELASQQMAQQAAPAVAPAAAPVVVNSGGGDSGITDVLLGAAVGGLVANALNTPSHASYSAPQQIVRKTVIKKTVYQKPKPYKRPVTYKKPVAYKPARPVVSSYKPKRY</sequence>
<evidence type="ECO:0008006" key="3">
    <source>
        <dbReference type="Google" id="ProtNLM"/>
    </source>
</evidence>